<evidence type="ECO:0000259" key="8">
    <source>
        <dbReference type="PROSITE" id="PS50893"/>
    </source>
</evidence>
<name>A0A6A7JZN8_LACHE</name>
<dbReference type="GO" id="GO:0140359">
    <property type="term" value="F:ABC-type transporter activity"/>
    <property type="evidence" value="ECO:0007669"/>
    <property type="project" value="InterPro"/>
</dbReference>
<dbReference type="PROSITE" id="PS50929">
    <property type="entry name" value="ABC_TM1F"/>
    <property type="match status" value="1"/>
</dbReference>
<dbReference type="Pfam" id="PF00664">
    <property type="entry name" value="ABC_membrane"/>
    <property type="match status" value="1"/>
</dbReference>
<keyword evidence="3" id="KW-0547">Nucleotide-binding</keyword>
<evidence type="ECO:0000256" key="6">
    <source>
        <dbReference type="ARBA" id="ARBA00023136"/>
    </source>
</evidence>
<dbReference type="GO" id="GO:0005524">
    <property type="term" value="F:ATP binding"/>
    <property type="evidence" value="ECO:0007669"/>
    <property type="project" value="UniProtKB-KW"/>
</dbReference>
<evidence type="ECO:0000313" key="11">
    <source>
        <dbReference type="Proteomes" id="UP000430466"/>
    </source>
</evidence>
<dbReference type="InterPro" id="IPR025662">
    <property type="entry name" value="Sigma_54_int_dom_ATP-bd_1"/>
</dbReference>
<evidence type="ECO:0000313" key="10">
    <source>
        <dbReference type="EMBL" id="MPW13675.1"/>
    </source>
</evidence>
<dbReference type="Gene3D" id="3.40.50.300">
    <property type="entry name" value="P-loop containing nucleotide triphosphate hydrolases"/>
    <property type="match status" value="1"/>
</dbReference>
<dbReference type="PROSITE" id="PS00675">
    <property type="entry name" value="SIGMA54_INTERACT_1"/>
    <property type="match status" value="1"/>
</dbReference>
<protein>
    <submittedName>
        <fullName evidence="10">ATP-binding cassette domain-containing protein</fullName>
    </submittedName>
</protein>
<dbReference type="PROSITE" id="PS50893">
    <property type="entry name" value="ABC_TRANSPORTER_2"/>
    <property type="match status" value="1"/>
</dbReference>
<dbReference type="InterPro" id="IPR027417">
    <property type="entry name" value="P-loop_NTPase"/>
</dbReference>
<dbReference type="InterPro" id="IPR003439">
    <property type="entry name" value="ABC_transporter-like_ATP-bd"/>
</dbReference>
<accession>A0A6A7JZN8</accession>
<organism evidence="10 11">
    <name type="scientific">Lactobacillus helveticus</name>
    <name type="common">Lactobacillus suntoryeus</name>
    <dbReference type="NCBI Taxonomy" id="1587"/>
    <lineage>
        <taxon>Bacteria</taxon>
        <taxon>Bacillati</taxon>
        <taxon>Bacillota</taxon>
        <taxon>Bacilli</taxon>
        <taxon>Lactobacillales</taxon>
        <taxon>Lactobacillaceae</taxon>
        <taxon>Lactobacillus</taxon>
    </lineage>
</organism>
<dbReference type="AlphaFoldDB" id="A0A6A7JZN8"/>
<keyword evidence="2 7" id="KW-0812">Transmembrane</keyword>
<reference evidence="10 11" key="1">
    <citation type="submission" date="2019-10" db="EMBL/GenBank/DDBJ databases">
        <title>Draft genome sequences of Lactobacillus strains.</title>
        <authorList>
            <person name="Cho G.-S."/>
            <person name="Fagbemigun O."/>
            <person name="Brinks E."/>
            <person name="Franz C.M.A.P."/>
        </authorList>
    </citation>
    <scope>NUCLEOTIDE SEQUENCE [LARGE SCALE GENOMIC DNA]</scope>
    <source>
        <strain evidence="10 11">313</strain>
    </source>
</reference>
<sequence length="533" mass="60209">MNLEGLWQANKKRFLFVLLLTTVAMLIDTGSQYFLTPAYNYLKKMNFMSFLFFIIIALSCDLVRVFLFSISDYQYTKQIQGYIHEIRKQITQNIYQKGNHKVATVQNDLNENLNQLNQRYALQLKQLYQFILGILFSIAVLFTFDWRLVILTLGLTVVSLIIPKIFKQAISNATFNVTKKNEKLLDTIEKWTRGLDELRRYASLAIFHRSFDKATLDLKNAKLKDDRIGNLADAVNSVVNVISQTLILLLSIYLYVKGQIVFGAIITTANFAGTIMNGMQYVVNAQNQINSSKKLREEMLKLVKQNDETKSTNSNDAFDTLAVNNLAISFPNGESIAYPNFVVKKGEKVLLTGDSGTGKSTLFKLILGQLKPSKGEITFKNNQKVVEPDLGKIGYIAQDNTLFPDTIENNITMFNSKLNPNVEKEIKDVDLEKDIAKFPAGVNTMVDLDQDNLSGGQKQKVVLARARVHNSQLLLIDEGTSAIDSQATEEILKKLLQSDQTIIMIAHNFSQKLINLFDRQIKLGKSEVNGNEL</sequence>
<proteinExistence type="predicted"/>
<feature type="transmembrane region" description="Helical" evidence="7">
    <location>
        <begin position="47"/>
        <end position="67"/>
    </location>
</feature>
<evidence type="ECO:0000256" key="5">
    <source>
        <dbReference type="ARBA" id="ARBA00022989"/>
    </source>
</evidence>
<dbReference type="InterPro" id="IPR011527">
    <property type="entry name" value="ABC1_TM_dom"/>
</dbReference>
<dbReference type="InterPro" id="IPR039421">
    <property type="entry name" value="Type_1_exporter"/>
</dbReference>
<feature type="transmembrane region" description="Helical" evidence="7">
    <location>
        <begin position="234"/>
        <end position="254"/>
    </location>
</feature>
<comment type="subcellular location">
    <subcellularLocation>
        <location evidence="1">Cell membrane</location>
        <topology evidence="1">Multi-pass membrane protein</topology>
    </subcellularLocation>
</comment>
<keyword evidence="6 7" id="KW-0472">Membrane</keyword>
<dbReference type="CDD" id="cd03228">
    <property type="entry name" value="ABCC_MRP_Like"/>
    <property type="match status" value="1"/>
</dbReference>
<gene>
    <name evidence="10" type="ORF">GDZ32_01005</name>
</gene>
<dbReference type="Proteomes" id="UP000430466">
    <property type="component" value="Unassembled WGS sequence"/>
</dbReference>
<dbReference type="InterPro" id="IPR036640">
    <property type="entry name" value="ABC1_TM_sf"/>
</dbReference>
<feature type="transmembrane region" description="Helical" evidence="7">
    <location>
        <begin position="150"/>
        <end position="166"/>
    </location>
</feature>
<dbReference type="SUPFAM" id="SSF90123">
    <property type="entry name" value="ABC transporter transmembrane region"/>
    <property type="match status" value="1"/>
</dbReference>
<evidence type="ECO:0000256" key="2">
    <source>
        <dbReference type="ARBA" id="ARBA00022692"/>
    </source>
</evidence>
<dbReference type="PANTHER" id="PTHR24221">
    <property type="entry name" value="ATP-BINDING CASSETTE SUB-FAMILY B"/>
    <property type="match status" value="1"/>
</dbReference>
<evidence type="ECO:0000256" key="3">
    <source>
        <dbReference type="ARBA" id="ARBA00022741"/>
    </source>
</evidence>
<dbReference type="InterPro" id="IPR003593">
    <property type="entry name" value="AAA+_ATPase"/>
</dbReference>
<dbReference type="EMBL" id="WHOE01000008">
    <property type="protein sequence ID" value="MPW13675.1"/>
    <property type="molecule type" value="Genomic_DNA"/>
</dbReference>
<comment type="caution">
    <text evidence="10">The sequence shown here is derived from an EMBL/GenBank/DDBJ whole genome shotgun (WGS) entry which is preliminary data.</text>
</comment>
<feature type="domain" description="ABC transporter" evidence="8">
    <location>
        <begin position="321"/>
        <end position="533"/>
    </location>
</feature>
<keyword evidence="5 7" id="KW-1133">Transmembrane helix</keyword>
<feature type="transmembrane region" description="Helical" evidence="7">
    <location>
        <begin position="14"/>
        <end position="35"/>
    </location>
</feature>
<evidence type="ECO:0000256" key="4">
    <source>
        <dbReference type="ARBA" id="ARBA00022840"/>
    </source>
</evidence>
<dbReference type="SUPFAM" id="SSF52540">
    <property type="entry name" value="P-loop containing nucleoside triphosphate hydrolases"/>
    <property type="match status" value="1"/>
</dbReference>
<dbReference type="GO" id="GO:0016887">
    <property type="term" value="F:ATP hydrolysis activity"/>
    <property type="evidence" value="ECO:0007669"/>
    <property type="project" value="InterPro"/>
</dbReference>
<dbReference type="Pfam" id="PF00005">
    <property type="entry name" value="ABC_tran"/>
    <property type="match status" value="1"/>
</dbReference>
<evidence type="ECO:0000259" key="9">
    <source>
        <dbReference type="PROSITE" id="PS50929"/>
    </source>
</evidence>
<evidence type="ECO:0000256" key="1">
    <source>
        <dbReference type="ARBA" id="ARBA00004651"/>
    </source>
</evidence>
<dbReference type="SMART" id="SM00382">
    <property type="entry name" value="AAA"/>
    <property type="match status" value="1"/>
</dbReference>
<dbReference type="GO" id="GO:0034040">
    <property type="term" value="F:ATPase-coupled lipid transmembrane transporter activity"/>
    <property type="evidence" value="ECO:0007669"/>
    <property type="project" value="TreeGrafter"/>
</dbReference>
<dbReference type="GO" id="GO:0005886">
    <property type="term" value="C:plasma membrane"/>
    <property type="evidence" value="ECO:0007669"/>
    <property type="project" value="UniProtKB-SubCell"/>
</dbReference>
<dbReference type="RefSeq" id="WP_152723143.1">
    <property type="nucleotide sequence ID" value="NZ_WHOE01000008.1"/>
</dbReference>
<dbReference type="PANTHER" id="PTHR24221:SF654">
    <property type="entry name" value="ATP-BINDING CASSETTE SUB-FAMILY B MEMBER 6"/>
    <property type="match status" value="1"/>
</dbReference>
<feature type="transmembrane region" description="Helical" evidence="7">
    <location>
        <begin position="127"/>
        <end position="144"/>
    </location>
</feature>
<feature type="transmembrane region" description="Helical" evidence="7">
    <location>
        <begin position="260"/>
        <end position="283"/>
    </location>
</feature>
<feature type="domain" description="ABC transmembrane type-1" evidence="9">
    <location>
        <begin position="15"/>
        <end position="291"/>
    </location>
</feature>
<dbReference type="Gene3D" id="1.20.1560.10">
    <property type="entry name" value="ABC transporter type 1, transmembrane domain"/>
    <property type="match status" value="1"/>
</dbReference>
<keyword evidence="4 10" id="KW-0067">ATP-binding</keyword>
<evidence type="ECO:0000256" key="7">
    <source>
        <dbReference type="SAM" id="Phobius"/>
    </source>
</evidence>